<accession>A0A6J2UBM5</accession>
<protein>
    <submittedName>
        <fullName evidence="3">Augmin complex subunit msd1</fullName>
    </submittedName>
</protein>
<dbReference type="GeneID" id="115632675"/>
<evidence type="ECO:0000313" key="2">
    <source>
        <dbReference type="Proteomes" id="UP000504634"/>
    </source>
</evidence>
<dbReference type="AlphaFoldDB" id="A0A6J2UBM5"/>
<keyword evidence="1" id="KW-0175">Coiled coil</keyword>
<organism evidence="2 3">
    <name type="scientific">Drosophila lebanonensis</name>
    <name type="common">Fruit fly</name>
    <name type="synonym">Scaptodrosophila lebanonensis</name>
    <dbReference type="NCBI Taxonomy" id="7225"/>
    <lineage>
        <taxon>Eukaryota</taxon>
        <taxon>Metazoa</taxon>
        <taxon>Ecdysozoa</taxon>
        <taxon>Arthropoda</taxon>
        <taxon>Hexapoda</taxon>
        <taxon>Insecta</taxon>
        <taxon>Pterygota</taxon>
        <taxon>Neoptera</taxon>
        <taxon>Endopterygota</taxon>
        <taxon>Diptera</taxon>
        <taxon>Brachycera</taxon>
        <taxon>Muscomorpha</taxon>
        <taxon>Ephydroidea</taxon>
        <taxon>Drosophilidae</taxon>
        <taxon>Scaptodrosophila</taxon>
    </lineage>
</organism>
<keyword evidence="2" id="KW-1185">Reference proteome</keyword>
<evidence type="ECO:0000313" key="3">
    <source>
        <dbReference type="RefSeq" id="XP_030385769.1"/>
    </source>
</evidence>
<dbReference type="RefSeq" id="XP_030385769.1">
    <property type="nucleotide sequence ID" value="XM_030529909.1"/>
</dbReference>
<dbReference type="Proteomes" id="UP000504634">
    <property type="component" value="Unplaced"/>
</dbReference>
<sequence length="148" mass="16544">MAEVIDEMLAGLVSQRVTMDGQVDKIGAIMEKSNKTLLHIESKTVAQLSASQCSSSKAHNVTPGVELSLVKILENFQQMMQHSTEPNKRIYSALDGCLAYRQRVENLGSSVRKLVALRDGIKQMKIDLDEYQQQQEEGDNELEDDIGY</sequence>
<dbReference type="OrthoDB" id="8005241at2759"/>
<proteinExistence type="predicted"/>
<reference evidence="3" key="1">
    <citation type="submission" date="2025-08" db="UniProtKB">
        <authorList>
            <consortium name="RefSeq"/>
        </authorList>
    </citation>
    <scope>IDENTIFICATION</scope>
    <source>
        <strain evidence="3">11010-0011.00</strain>
        <tissue evidence="3">Whole body</tissue>
    </source>
</reference>
<dbReference type="CTD" id="38155"/>
<gene>
    <name evidence="3" type="primary">LOC115632675</name>
</gene>
<feature type="coiled-coil region" evidence="1">
    <location>
        <begin position="114"/>
        <end position="141"/>
    </location>
</feature>
<evidence type="ECO:0000256" key="1">
    <source>
        <dbReference type="SAM" id="Coils"/>
    </source>
</evidence>
<name>A0A6J2UBM5_DROLE</name>